<evidence type="ECO:0000313" key="4">
    <source>
        <dbReference type="Proteomes" id="UP000187283"/>
    </source>
</evidence>
<accession>A0A1R1XRU7</accession>
<dbReference type="InterPro" id="IPR008271">
    <property type="entry name" value="Ser/Thr_kinase_AS"/>
</dbReference>
<evidence type="ECO:0000313" key="3">
    <source>
        <dbReference type="EMBL" id="OMJ17382.1"/>
    </source>
</evidence>
<reference evidence="3 4" key="1">
    <citation type="submission" date="2017-01" db="EMBL/GenBank/DDBJ databases">
        <authorList>
            <person name="Mah S.A."/>
            <person name="Swanson W.J."/>
            <person name="Moy G.W."/>
            <person name="Vacquier V.D."/>
        </authorList>
    </citation>
    <scope>NUCLEOTIDE SEQUENCE [LARGE SCALE GENOMIC DNA]</scope>
    <source>
        <strain evidence="3 4">GSMNP</strain>
    </source>
</reference>
<dbReference type="InterPro" id="IPR000719">
    <property type="entry name" value="Prot_kinase_dom"/>
</dbReference>
<dbReference type="SMART" id="SM00220">
    <property type="entry name" value="S_TKc"/>
    <property type="match status" value="1"/>
</dbReference>
<dbReference type="Gene3D" id="1.10.510.10">
    <property type="entry name" value="Transferase(Phosphotransferase) domain 1"/>
    <property type="match status" value="2"/>
</dbReference>
<gene>
    <name evidence="3" type="ORF">AYI70_g6009</name>
</gene>
<keyword evidence="4" id="KW-1185">Reference proteome</keyword>
<dbReference type="AlphaFoldDB" id="A0A1R1XRU7"/>
<organism evidence="3 4">
    <name type="scientific">Smittium culicis</name>
    <dbReference type="NCBI Taxonomy" id="133412"/>
    <lineage>
        <taxon>Eukaryota</taxon>
        <taxon>Fungi</taxon>
        <taxon>Fungi incertae sedis</taxon>
        <taxon>Zoopagomycota</taxon>
        <taxon>Kickxellomycotina</taxon>
        <taxon>Harpellomycetes</taxon>
        <taxon>Harpellales</taxon>
        <taxon>Legeriomycetaceae</taxon>
        <taxon>Smittium</taxon>
    </lineage>
</organism>
<protein>
    <submittedName>
        <fullName evidence="3">Putative myosin light chain kinase</fullName>
    </submittedName>
</protein>
<dbReference type="GO" id="GO:0004672">
    <property type="term" value="F:protein kinase activity"/>
    <property type="evidence" value="ECO:0007669"/>
    <property type="project" value="InterPro"/>
</dbReference>
<comment type="caution">
    <text evidence="3">The sequence shown here is derived from an EMBL/GenBank/DDBJ whole genome shotgun (WGS) entry which is preliminary data.</text>
</comment>
<feature type="region of interest" description="Disordered" evidence="1">
    <location>
        <begin position="366"/>
        <end position="389"/>
    </location>
</feature>
<evidence type="ECO:0000259" key="2">
    <source>
        <dbReference type="PROSITE" id="PS50011"/>
    </source>
</evidence>
<dbReference type="PROSITE" id="PS50011">
    <property type="entry name" value="PROTEIN_KINASE_DOM"/>
    <property type="match status" value="1"/>
</dbReference>
<dbReference type="InterPro" id="IPR011009">
    <property type="entry name" value="Kinase-like_dom_sf"/>
</dbReference>
<dbReference type="PROSITE" id="PS00108">
    <property type="entry name" value="PROTEIN_KINASE_ST"/>
    <property type="match status" value="1"/>
</dbReference>
<dbReference type="SUPFAM" id="SSF56112">
    <property type="entry name" value="Protein kinase-like (PK-like)"/>
    <property type="match status" value="1"/>
</dbReference>
<keyword evidence="3" id="KW-0808">Transferase</keyword>
<dbReference type="OrthoDB" id="2963692at2759"/>
<dbReference type="Proteomes" id="UP000187283">
    <property type="component" value="Unassembled WGS sequence"/>
</dbReference>
<keyword evidence="3" id="KW-0418">Kinase</keyword>
<feature type="compositionally biased region" description="Basic and acidic residues" evidence="1">
    <location>
        <begin position="372"/>
        <end position="382"/>
    </location>
</feature>
<evidence type="ECO:0000256" key="1">
    <source>
        <dbReference type="SAM" id="MobiDB-lite"/>
    </source>
</evidence>
<dbReference type="GO" id="GO:0005524">
    <property type="term" value="F:ATP binding"/>
    <property type="evidence" value="ECO:0007669"/>
    <property type="project" value="InterPro"/>
</dbReference>
<proteinExistence type="predicted"/>
<name>A0A1R1XRU7_9FUNG</name>
<dbReference type="STRING" id="133412.A0A1R1XRU7"/>
<sequence length="555" mass="61654">MTGDQVAVKIIDKSRVTEHKKLLLNFDVEKSILGRVKHPSIIRIRAIYHEEQFFYVVLDLAKGGELFDRIVEQGHFTEDETRIVIIQLLLGLNYLHEQGIVHRDIKPENILLSGYEGLDVKLADFGLAKIVGEQSFMKTLCGTPMYVAPEVLKSRSGRIYKELSPPSLNQQILNGIYSFPSPHCDRVSEEAKNFITKMLCVDPELRISAKQALDDPWLGAYKLDNLWKIKGISDFSFEEALFCSESESSQTQSLPSSLVDSQTLASPLASSPNNVFSNSPKALNPIIIISPSPIKPVVQNFPIVKVVKNNHTQGEKYQLSKGVASKSASFENGINNNLEGNCDDKNSGLKESVSSPVLYEMSSLSLDSDVSENDKSAKDKKQTGRNRNTNVNVVILNNKKMGEIHHSSSTNGTSDLVVKSDFTSPYFNSVKKSSDKIKGNIRFDTSINKMLVTVNIQSKPNPPIYENYTTNNQILSNLQFDSKYLEKSANYNANQKDANSNSIVSPLKVPKRKVSSIVDIPKLSSSMISFYSDEFSSSELLKFSKKGKLSSSSST</sequence>
<dbReference type="Gene3D" id="3.30.200.20">
    <property type="entry name" value="Phosphorylase Kinase, domain 1"/>
    <property type="match status" value="1"/>
</dbReference>
<dbReference type="Pfam" id="PF00069">
    <property type="entry name" value="Pkinase"/>
    <property type="match status" value="1"/>
</dbReference>
<feature type="domain" description="Protein kinase" evidence="2">
    <location>
        <begin position="1"/>
        <end position="218"/>
    </location>
</feature>
<dbReference type="PANTHER" id="PTHR24347">
    <property type="entry name" value="SERINE/THREONINE-PROTEIN KINASE"/>
    <property type="match status" value="1"/>
</dbReference>
<dbReference type="EMBL" id="LSSN01002060">
    <property type="protein sequence ID" value="OMJ17382.1"/>
    <property type="molecule type" value="Genomic_DNA"/>
</dbReference>